<comment type="caution">
    <text evidence="4">The sequence shown here is derived from an EMBL/GenBank/DDBJ whole genome shotgun (WGS) entry which is preliminary data.</text>
</comment>
<dbReference type="InterPro" id="IPR036318">
    <property type="entry name" value="FAD-bd_PCMH-like_sf"/>
</dbReference>
<proteinExistence type="predicted"/>
<evidence type="ECO:0000256" key="1">
    <source>
        <dbReference type="ARBA" id="ARBA00023002"/>
    </source>
</evidence>
<evidence type="ECO:0000313" key="3">
    <source>
        <dbReference type="EMBL" id="KAF3884304.1"/>
    </source>
</evidence>
<dbReference type="InterPro" id="IPR036683">
    <property type="entry name" value="CO_DH_flav_C_dom_sf"/>
</dbReference>
<dbReference type="Gene3D" id="3.30.465.10">
    <property type="match status" value="1"/>
</dbReference>
<dbReference type="InterPro" id="IPR016166">
    <property type="entry name" value="FAD-bd_PCMH"/>
</dbReference>
<keyword evidence="1" id="KW-0560">Oxidoreductase</keyword>
<dbReference type="Pfam" id="PF00941">
    <property type="entry name" value="FAD_binding_5"/>
    <property type="match status" value="1"/>
</dbReference>
<accession>A0A0C1NLH0</accession>
<reference evidence="4" key="1">
    <citation type="journal article" date="2015" name="Genome Announc.">
        <title>Draft Genome Sequence of Tolypothrix boutellei Strain VB521301.</title>
        <authorList>
            <person name="Chandrababunaidu M.M."/>
            <person name="Singh D."/>
            <person name="Sen D."/>
            <person name="Bhan S."/>
            <person name="Das S."/>
            <person name="Gupta A."/>
            <person name="Adhikary S.P."/>
            <person name="Tripathy S."/>
        </authorList>
    </citation>
    <scope>NUCLEOTIDE SEQUENCE</scope>
    <source>
        <strain evidence="4">VB521301</strain>
    </source>
</reference>
<dbReference type="OrthoDB" id="9789842at2"/>
<dbReference type="RefSeq" id="WP_038082015.1">
    <property type="nucleotide sequence ID" value="NZ_JHEG04000001.1"/>
</dbReference>
<dbReference type="InterPro" id="IPR002346">
    <property type="entry name" value="Mopterin_DH_FAD-bd"/>
</dbReference>
<keyword evidence="5" id="KW-1185">Reference proteome</keyword>
<dbReference type="SMART" id="SM01092">
    <property type="entry name" value="CO_deh_flav_C"/>
    <property type="match status" value="1"/>
</dbReference>
<dbReference type="GO" id="GO:0016491">
    <property type="term" value="F:oxidoreductase activity"/>
    <property type="evidence" value="ECO:0007669"/>
    <property type="project" value="UniProtKB-KW"/>
</dbReference>
<protein>
    <submittedName>
        <fullName evidence="4">FAD-binding molybdopterin dehydrogenase</fullName>
    </submittedName>
    <submittedName>
        <fullName evidence="3">Xanthine dehydrogenase family protein subunit M</fullName>
    </submittedName>
</protein>
<evidence type="ECO:0000313" key="5">
    <source>
        <dbReference type="Proteomes" id="UP000029738"/>
    </source>
</evidence>
<dbReference type="GO" id="GO:0071949">
    <property type="term" value="F:FAD binding"/>
    <property type="evidence" value="ECO:0007669"/>
    <property type="project" value="InterPro"/>
</dbReference>
<dbReference type="InterPro" id="IPR016167">
    <property type="entry name" value="FAD-bd_PCMH_sub1"/>
</dbReference>
<dbReference type="Gene3D" id="3.30.390.50">
    <property type="entry name" value="CO dehydrogenase flavoprotein, C-terminal domain"/>
    <property type="match status" value="1"/>
</dbReference>
<dbReference type="Proteomes" id="UP000029738">
    <property type="component" value="Unassembled WGS sequence"/>
</dbReference>
<organism evidence="4">
    <name type="scientific">Tolypothrix bouteillei VB521301</name>
    <dbReference type="NCBI Taxonomy" id="1479485"/>
    <lineage>
        <taxon>Bacteria</taxon>
        <taxon>Bacillati</taxon>
        <taxon>Cyanobacteriota</taxon>
        <taxon>Cyanophyceae</taxon>
        <taxon>Nostocales</taxon>
        <taxon>Tolypothrichaceae</taxon>
        <taxon>Tolypothrix</taxon>
    </lineage>
</organism>
<dbReference type="SUPFAM" id="SSF56176">
    <property type="entry name" value="FAD-binding/transporter-associated domain-like"/>
    <property type="match status" value="1"/>
</dbReference>
<dbReference type="STRING" id="1479485.DA73_0202895"/>
<dbReference type="SUPFAM" id="SSF55447">
    <property type="entry name" value="CO dehydrogenase flavoprotein C-terminal domain-like"/>
    <property type="match status" value="1"/>
</dbReference>
<dbReference type="PANTHER" id="PTHR42659">
    <property type="entry name" value="XANTHINE DEHYDROGENASE SUBUNIT C-RELATED"/>
    <property type="match status" value="1"/>
</dbReference>
<evidence type="ECO:0000259" key="2">
    <source>
        <dbReference type="PROSITE" id="PS51387"/>
    </source>
</evidence>
<reference evidence="3" key="2">
    <citation type="submission" date="2019-11" db="EMBL/GenBank/DDBJ databases">
        <title>Improved Assembly of Tolypothrix boutellei genome.</title>
        <authorList>
            <person name="Sarangi A.N."/>
            <person name="Mukherjee M."/>
            <person name="Ghosh S."/>
            <person name="Singh D."/>
            <person name="Das A."/>
            <person name="Kant S."/>
            <person name="Prusty A."/>
            <person name="Tripathy S."/>
        </authorList>
    </citation>
    <scope>NUCLEOTIDE SEQUENCE</scope>
    <source>
        <strain evidence="3">VB521301</strain>
    </source>
</reference>
<dbReference type="EMBL" id="JHEG02000012">
    <property type="protein sequence ID" value="KIE13641.1"/>
    <property type="molecule type" value="Genomic_DNA"/>
</dbReference>
<dbReference type="InterPro" id="IPR051312">
    <property type="entry name" value="Diverse_Substr_Oxidored"/>
</dbReference>
<dbReference type="PANTHER" id="PTHR42659:SF9">
    <property type="entry name" value="XANTHINE DEHYDROGENASE FAD-BINDING SUBUNIT XDHB-RELATED"/>
    <property type="match status" value="1"/>
</dbReference>
<feature type="domain" description="FAD-binding PCMH-type" evidence="2">
    <location>
        <begin position="1"/>
        <end position="222"/>
    </location>
</feature>
<dbReference type="Gene3D" id="3.30.43.10">
    <property type="entry name" value="Uridine Diphospho-n-acetylenolpyruvylglucosamine Reductase, domain 2"/>
    <property type="match status" value="1"/>
</dbReference>
<dbReference type="AlphaFoldDB" id="A0A0C1NLH0"/>
<dbReference type="Pfam" id="PF03450">
    <property type="entry name" value="CO_deh_flav_C"/>
    <property type="match status" value="1"/>
</dbReference>
<dbReference type="PROSITE" id="PS51387">
    <property type="entry name" value="FAD_PCMH"/>
    <property type="match status" value="1"/>
</dbReference>
<dbReference type="InterPro" id="IPR016169">
    <property type="entry name" value="FAD-bd_PCMH_sub2"/>
</dbReference>
<name>A0A0C1NLH0_9CYAN</name>
<dbReference type="InterPro" id="IPR005107">
    <property type="entry name" value="CO_DH_flav_C"/>
</dbReference>
<sequence length="331" mass="35643">MNNFTYIRATSVKDAIQRSTANKNTAYIAGGTNLVDRLKGFLDEPSQLIDISRLEMKRISRTTNGGLQIGALVSNTAVADNPDIRRDYPILSRAILSGASQQIRNMATVGGNLLQRTRCPYYYDTAFPCNKRQPGTGCPAATGINRGHAILGASDQCLAVHPSDMCVALAALDAVVVVESSKGKRQIPMVDFHRLPGNTPQRDTNLEPGELITAVILPPISLAKSGVYLKLRDRTSYAFALISVAAAVNLSGEKIKDARLAMGGVAHKPWRSTEAEKFLIGKSADVTIFEQAADIALREAKPLTHNSFKVDMAKRAIRRALTISAKGGGVI</sequence>
<evidence type="ECO:0000313" key="4">
    <source>
        <dbReference type="EMBL" id="KIE13641.1"/>
    </source>
</evidence>
<dbReference type="EMBL" id="JHEG04000001">
    <property type="protein sequence ID" value="KAF3884304.1"/>
    <property type="molecule type" value="Genomic_DNA"/>
</dbReference>
<gene>
    <name evidence="4" type="ORF">DA73_0202895</name>
    <name evidence="3" type="ORF">DA73_0400001480</name>
</gene>